<proteinExistence type="predicted"/>
<evidence type="ECO:0000259" key="1">
    <source>
        <dbReference type="Pfam" id="PF13924"/>
    </source>
</evidence>
<accession>A0ABV3ZME2</accession>
<evidence type="ECO:0000313" key="3">
    <source>
        <dbReference type="Proteomes" id="UP001560573"/>
    </source>
</evidence>
<gene>
    <name evidence="2" type="ORF">QTN47_26340</name>
</gene>
<evidence type="ECO:0000313" key="2">
    <source>
        <dbReference type="EMBL" id="MEX6691056.1"/>
    </source>
</evidence>
<dbReference type="InterPro" id="IPR024311">
    <property type="entry name" value="Lipocalin-like"/>
</dbReference>
<dbReference type="RefSeq" id="WP_369332472.1">
    <property type="nucleotide sequence ID" value="NZ_JAULBC010000012.1"/>
</dbReference>
<dbReference type="Pfam" id="PF13924">
    <property type="entry name" value="Lipocalin_5"/>
    <property type="match status" value="1"/>
</dbReference>
<dbReference type="Proteomes" id="UP001560573">
    <property type="component" value="Unassembled WGS sequence"/>
</dbReference>
<protein>
    <submittedName>
        <fullName evidence="2">Lipocalin-like domain-containing protein</fullName>
    </submittedName>
</protein>
<reference evidence="2 3" key="1">
    <citation type="submission" date="2023-07" db="EMBL/GenBank/DDBJ databases">
        <authorList>
            <person name="Lian W.-H."/>
        </authorList>
    </citation>
    <scope>NUCLEOTIDE SEQUENCE [LARGE SCALE GENOMIC DNA]</scope>
    <source>
        <strain evidence="2 3">SYSU DXS3180</strain>
    </source>
</reference>
<organism evidence="2 3">
    <name type="scientific">Danxiaibacter flavus</name>
    <dbReference type="NCBI Taxonomy" id="3049108"/>
    <lineage>
        <taxon>Bacteria</taxon>
        <taxon>Pseudomonadati</taxon>
        <taxon>Bacteroidota</taxon>
        <taxon>Chitinophagia</taxon>
        <taxon>Chitinophagales</taxon>
        <taxon>Chitinophagaceae</taxon>
        <taxon>Danxiaibacter</taxon>
    </lineage>
</organism>
<name>A0ABV3ZME2_9BACT</name>
<sequence length="170" mass="19246">MKVFLLSLLLALTLAIDLSGQSKIKSDKRGIAATQANKLTGTWRLIEFADLDSTTSNWTYPYGKNPKGYFTYTKNGIVNLNISAENPMKISRDSAKNYNVNLLNWLENNSLGYFGTYSVDFNKSIVTHHVTGGSLPWYIDTDQPRPFVFKNDTLIIGDNKTWKRVLVKEE</sequence>
<comment type="caution">
    <text evidence="2">The sequence shown here is derived from an EMBL/GenBank/DDBJ whole genome shotgun (WGS) entry which is preliminary data.</text>
</comment>
<keyword evidence="3" id="KW-1185">Reference proteome</keyword>
<feature type="domain" description="Lipocalin-like" evidence="1">
    <location>
        <begin position="41"/>
        <end position="157"/>
    </location>
</feature>
<dbReference type="EMBL" id="JAULBC010000012">
    <property type="protein sequence ID" value="MEX6691056.1"/>
    <property type="molecule type" value="Genomic_DNA"/>
</dbReference>